<keyword evidence="3" id="KW-1185">Reference proteome</keyword>
<comment type="caution">
    <text evidence="2">The sequence shown here is derived from an EMBL/GenBank/DDBJ whole genome shotgun (WGS) entry which is preliminary data.</text>
</comment>
<proteinExistence type="predicted"/>
<dbReference type="AlphaFoldDB" id="A0A931E042"/>
<name>A0A931E042_9BACT</name>
<dbReference type="EMBL" id="JADWYR010000001">
    <property type="protein sequence ID" value="MBG9374628.1"/>
    <property type="molecule type" value="Genomic_DNA"/>
</dbReference>
<dbReference type="RefSeq" id="WP_196988727.1">
    <property type="nucleotide sequence ID" value="NZ_JADWYR010000001.1"/>
</dbReference>
<keyword evidence="1" id="KW-0472">Membrane</keyword>
<evidence type="ECO:0000313" key="2">
    <source>
        <dbReference type="EMBL" id="MBG9374628.1"/>
    </source>
</evidence>
<accession>A0A931E042</accession>
<gene>
    <name evidence="2" type="ORF">I5907_00150</name>
</gene>
<organism evidence="2 3">
    <name type="scientific">Panacibacter microcysteis</name>
    <dbReference type="NCBI Taxonomy" id="2793269"/>
    <lineage>
        <taxon>Bacteria</taxon>
        <taxon>Pseudomonadati</taxon>
        <taxon>Bacteroidota</taxon>
        <taxon>Chitinophagia</taxon>
        <taxon>Chitinophagales</taxon>
        <taxon>Chitinophagaceae</taxon>
        <taxon>Panacibacter</taxon>
    </lineage>
</organism>
<sequence length="73" mass="8252">MILAFMVSCLVGKYDQLAAMLMALYVLLMIFMVHMPRAATSENDMLNIFRNIMVMAALLVYAKYAAKDKRITG</sequence>
<feature type="transmembrane region" description="Helical" evidence="1">
    <location>
        <begin position="48"/>
        <end position="66"/>
    </location>
</feature>
<feature type="transmembrane region" description="Helical" evidence="1">
    <location>
        <begin position="17"/>
        <end position="36"/>
    </location>
</feature>
<evidence type="ECO:0000256" key="1">
    <source>
        <dbReference type="SAM" id="Phobius"/>
    </source>
</evidence>
<evidence type="ECO:0000313" key="3">
    <source>
        <dbReference type="Proteomes" id="UP000628448"/>
    </source>
</evidence>
<keyword evidence="1" id="KW-0812">Transmembrane</keyword>
<keyword evidence="1" id="KW-1133">Transmembrane helix</keyword>
<protein>
    <recommendedName>
        <fullName evidence="4">DoxX family protein</fullName>
    </recommendedName>
</protein>
<reference evidence="2" key="1">
    <citation type="submission" date="2020-11" db="EMBL/GenBank/DDBJ databases">
        <title>Bacterial whole genome sequence for Panacibacter sp. DH6.</title>
        <authorList>
            <person name="Le V."/>
            <person name="Ko S."/>
            <person name="Ahn C.-Y."/>
            <person name="Oh H.-M."/>
        </authorList>
    </citation>
    <scope>NUCLEOTIDE SEQUENCE</scope>
    <source>
        <strain evidence="2">DH6</strain>
    </source>
</reference>
<evidence type="ECO:0008006" key="4">
    <source>
        <dbReference type="Google" id="ProtNLM"/>
    </source>
</evidence>
<dbReference type="Proteomes" id="UP000628448">
    <property type="component" value="Unassembled WGS sequence"/>
</dbReference>